<dbReference type="GO" id="GO:0004519">
    <property type="term" value="F:endonuclease activity"/>
    <property type="evidence" value="ECO:0007669"/>
    <property type="project" value="UniProtKB-KW"/>
</dbReference>
<evidence type="ECO:0000313" key="3">
    <source>
        <dbReference type="Proteomes" id="UP000535838"/>
    </source>
</evidence>
<dbReference type="RefSeq" id="WP_185120922.1">
    <property type="nucleotide sequence ID" value="NZ_JACJVQ010000014.1"/>
</dbReference>
<keyword evidence="3" id="KW-1185">Reference proteome</keyword>
<reference evidence="2 3" key="1">
    <citation type="submission" date="2020-08" db="EMBL/GenBank/DDBJ databases">
        <title>Cohnella phylogeny.</title>
        <authorList>
            <person name="Dunlap C."/>
        </authorList>
    </citation>
    <scope>NUCLEOTIDE SEQUENCE [LARGE SCALE GENOMIC DNA]</scope>
    <source>
        <strain evidence="2 3">DSM 25241</strain>
    </source>
</reference>
<evidence type="ECO:0000259" key="1">
    <source>
        <dbReference type="Pfam" id="PF04471"/>
    </source>
</evidence>
<dbReference type="AlphaFoldDB" id="A0A841SUU5"/>
<accession>A0A841SUU5</accession>
<dbReference type="InterPro" id="IPR007560">
    <property type="entry name" value="Restrct_endonuc_IV_Mrr"/>
</dbReference>
<name>A0A841SUU5_9BACL</name>
<dbReference type="Proteomes" id="UP000535838">
    <property type="component" value="Unassembled WGS sequence"/>
</dbReference>
<keyword evidence="2" id="KW-0255">Endonuclease</keyword>
<dbReference type="GO" id="GO:0009307">
    <property type="term" value="P:DNA restriction-modification system"/>
    <property type="evidence" value="ECO:0007669"/>
    <property type="project" value="InterPro"/>
</dbReference>
<dbReference type="GO" id="GO:0003677">
    <property type="term" value="F:DNA binding"/>
    <property type="evidence" value="ECO:0007669"/>
    <property type="project" value="InterPro"/>
</dbReference>
<dbReference type="Pfam" id="PF04471">
    <property type="entry name" value="Mrr_cat"/>
    <property type="match status" value="1"/>
</dbReference>
<gene>
    <name evidence="2" type="ORF">H7B67_16310</name>
</gene>
<keyword evidence="2" id="KW-0378">Hydrolase</keyword>
<proteinExistence type="predicted"/>
<protein>
    <submittedName>
        <fullName evidence="2">Restriction endonuclease</fullName>
    </submittedName>
</protein>
<sequence>MDASSIFVSTGGYTTSARSVAQQNGVKLLDLGEFTQLVYTWYEKVPIEAQQLIPLQKIYVQLN</sequence>
<feature type="domain" description="Restriction endonuclease type IV Mrr" evidence="1">
    <location>
        <begin position="4"/>
        <end position="37"/>
    </location>
</feature>
<keyword evidence="2" id="KW-0540">Nuclease</keyword>
<organism evidence="2 3">
    <name type="scientific">Cohnella thailandensis</name>
    <dbReference type="NCBI Taxonomy" id="557557"/>
    <lineage>
        <taxon>Bacteria</taxon>
        <taxon>Bacillati</taxon>
        <taxon>Bacillota</taxon>
        <taxon>Bacilli</taxon>
        <taxon>Bacillales</taxon>
        <taxon>Paenibacillaceae</taxon>
        <taxon>Cohnella</taxon>
    </lineage>
</organism>
<dbReference type="EMBL" id="JACJVQ010000014">
    <property type="protein sequence ID" value="MBB6635684.1"/>
    <property type="molecule type" value="Genomic_DNA"/>
</dbReference>
<evidence type="ECO:0000313" key="2">
    <source>
        <dbReference type="EMBL" id="MBB6635684.1"/>
    </source>
</evidence>
<comment type="caution">
    <text evidence="2">The sequence shown here is derived from an EMBL/GenBank/DDBJ whole genome shotgun (WGS) entry which is preliminary data.</text>
</comment>